<dbReference type="Proteomes" id="UP000199548">
    <property type="component" value="Unassembled WGS sequence"/>
</dbReference>
<sequence>MNRVWARVVMVCALSSLSSLASHGAVAQVARIAPISGSIDAQMVRVGDMLRPPPSPPSNDTPELRGQALHQHVLDQMKARFDAAADPSTHLLTQQAAKDHGMGYIADHFQQIDRNGSGYISFEDFRSFLRARHGVAFSNN</sequence>
<dbReference type="GO" id="GO:0005509">
    <property type="term" value="F:calcium ion binding"/>
    <property type="evidence" value="ECO:0007669"/>
    <property type="project" value="InterPro"/>
</dbReference>
<feature type="chain" id="PRO_5011762050" evidence="1">
    <location>
        <begin position="22"/>
        <end position="140"/>
    </location>
</feature>
<feature type="domain" description="EF-hand" evidence="2">
    <location>
        <begin position="100"/>
        <end position="135"/>
    </location>
</feature>
<dbReference type="EMBL" id="FOQU01000008">
    <property type="protein sequence ID" value="SFJ60317.1"/>
    <property type="molecule type" value="Genomic_DNA"/>
</dbReference>
<dbReference type="SMART" id="SM00054">
    <property type="entry name" value="EFh"/>
    <property type="match status" value="1"/>
</dbReference>
<evidence type="ECO:0000259" key="2">
    <source>
        <dbReference type="PROSITE" id="PS50222"/>
    </source>
</evidence>
<dbReference type="STRING" id="420953.SAMN05192543_108304"/>
<keyword evidence="4" id="KW-1185">Reference proteome</keyword>
<evidence type="ECO:0000313" key="3">
    <source>
        <dbReference type="EMBL" id="SFJ60317.1"/>
    </source>
</evidence>
<name>A0A1I3SSB3_9BURK</name>
<reference evidence="3 4" key="1">
    <citation type="submission" date="2016-10" db="EMBL/GenBank/DDBJ databases">
        <authorList>
            <person name="de Groot N.N."/>
        </authorList>
    </citation>
    <scope>NUCLEOTIDE SEQUENCE [LARGE SCALE GENOMIC DNA]</scope>
    <source>
        <strain evidence="3 4">LMG 23650</strain>
    </source>
</reference>
<dbReference type="Pfam" id="PF13202">
    <property type="entry name" value="EF-hand_5"/>
    <property type="match status" value="1"/>
</dbReference>
<protein>
    <submittedName>
        <fullName evidence="3">EF hand</fullName>
    </submittedName>
</protein>
<dbReference type="PROSITE" id="PS50222">
    <property type="entry name" value="EF_HAND_2"/>
    <property type="match status" value="1"/>
</dbReference>
<feature type="signal peptide" evidence="1">
    <location>
        <begin position="1"/>
        <end position="21"/>
    </location>
</feature>
<dbReference type="AlphaFoldDB" id="A0A1I3SSB3"/>
<dbReference type="InterPro" id="IPR002048">
    <property type="entry name" value="EF_hand_dom"/>
</dbReference>
<gene>
    <name evidence="3" type="ORF">SAMN05192543_108304</name>
</gene>
<dbReference type="PROSITE" id="PS00018">
    <property type="entry name" value="EF_HAND_1"/>
    <property type="match status" value="1"/>
</dbReference>
<proteinExistence type="predicted"/>
<evidence type="ECO:0000256" key="1">
    <source>
        <dbReference type="SAM" id="SignalP"/>
    </source>
</evidence>
<keyword evidence="1" id="KW-0732">Signal</keyword>
<dbReference type="SUPFAM" id="SSF47473">
    <property type="entry name" value="EF-hand"/>
    <property type="match status" value="1"/>
</dbReference>
<dbReference type="InterPro" id="IPR018247">
    <property type="entry name" value="EF_Hand_1_Ca_BS"/>
</dbReference>
<dbReference type="Gene3D" id="1.10.238.10">
    <property type="entry name" value="EF-hand"/>
    <property type="match status" value="1"/>
</dbReference>
<dbReference type="RefSeq" id="WP_170275866.1">
    <property type="nucleotide sequence ID" value="NZ_CP041745.1"/>
</dbReference>
<dbReference type="InterPro" id="IPR011992">
    <property type="entry name" value="EF-hand-dom_pair"/>
</dbReference>
<organism evidence="3 4">
    <name type="scientific">Paraburkholderia megapolitana</name>
    <dbReference type="NCBI Taxonomy" id="420953"/>
    <lineage>
        <taxon>Bacteria</taxon>
        <taxon>Pseudomonadati</taxon>
        <taxon>Pseudomonadota</taxon>
        <taxon>Betaproteobacteria</taxon>
        <taxon>Burkholderiales</taxon>
        <taxon>Burkholderiaceae</taxon>
        <taxon>Paraburkholderia</taxon>
    </lineage>
</organism>
<accession>A0A1I3SSB3</accession>
<evidence type="ECO:0000313" key="4">
    <source>
        <dbReference type="Proteomes" id="UP000199548"/>
    </source>
</evidence>